<feature type="domain" description="Methyltransferase" evidence="1">
    <location>
        <begin position="37"/>
        <end position="147"/>
    </location>
</feature>
<dbReference type="Gene3D" id="3.40.50.150">
    <property type="entry name" value="Vaccinia Virus protein VP39"/>
    <property type="match status" value="1"/>
</dbReference>
<proteinExistence type="predicted"/>
<evidence type="ECO:0000313" key="3">
    <source>
        <dbReference type="Proteomes" id="UP000029859"/>
    </source>
</evidence>
<keyword evidence="3" id="KW-1185">Reference proteome</keyword>
<comment type="caution">
    <text evidence="2">The sequence shown here is derived from an EMBL/GenBank/DDBJ whole genome shotgun (WGS) entry which is preliminary data.</text>
</comment>
<dbReference type="OrthoDB" id="1018at2157"/>
<accession>A0A099T0T2</accession>
<keyword evidence="2" id="KW-0489">Methyltransferase</keyword>
<organism evidence="2 3">
    <name type="scientific">Methanococcoides methylutens</name>
    <dbReference type="NCBI Taxonomy" id="2226"/>
    <lineage>
        <taxon>Archaea</taxon>
        <taxon>Methanobacteriati</taxon>
        <taxon>Methanobacteriota</taxon>
        <taxon>Stenosarchaea group</taxon>
        <taxon>Methanomicrobia</taxon>
        <taxon>Methanosarcinales</taxon>
        <taxon>Methanosarcinaceae</taxon>
        <taxon>Methanococcoides</taxon>
    </lineage>
</organism>
<dbReference type="RefSeq" id="WP_048194707.1">
    <property type="nucleotide sequence ID" value="NZ_CAAGSM010000005.1"/>
</dbReference>
<dbReference type="GO" id="GO:0008168">
    <property type="term" value="F:methyltransferase activity"/>
    <property type="evidence" value="ECO:0007669"/>
    <property type="project" value="UniProtKB-KW"/>
</dbReference>
<protein>
    <submittedName>
        <fullName evidence="2">Methyltransferase type 11</fullName>
    </submittedName>
</protein>
<dbReference type="AlphaFoldDB" id="A0A099T0T2"/>
<dbReference type="CDD" id="cd02440">
    <property type="entry name" value="AdoMet_MTases"/>
    <property type="match status" value="1"/>
</dbReference>
<gene>
    <name evidence="2" type="ORF">LI82_07935</name>
</gene>
<dbReference type="Proteomes" id="UP000029859">
    <property type="component" value="Unassembled WGS sequence"/>
</dbReference>
<reference evidence="2 3" key="1">
    <citation type="submission" date="2014-09" db="EMBL/GenBank/DDBJ databases">
        <title>Draft genome sequence of an obligately methylotrophic methanogen, Methanococcoides methylutens, isolated from marine sediment.</title>
        <authorList>
            <person name="Guan Y."/>
            <person name="Ngugi D.K."/>
            <person name="Blom J."/>
            <person name="Ali S."/>
            <person name="Ferry J.G."/>
            <person name="Stingl U."/>
        </authorList>
    </citation>
    <scope>NUCLEOTIDE SEQUENCE [LARGE SCALE GENOMIC DNA]</scope>
    <source>
        <strain evidence="2 3">DSM 2657</strain>
    </source>
</reference>
<evidence type="ECO:0000313" key="2">
    <source>
        <dbReference type="EMBL" id="KGK97703.1"/>
    </source>
</evidence>
<dbReference type="Pfam" id="PF13847">
    <property type="entry name" value="Methyltransf_31"/>
    <property type="match status" value="1"/>
</dbReference>
<sequence>MNIRYNRVCPAAISGILDNKIRRWFQKPSKILEPYVKEGMTVLDLGCGSGFFSIEIAWMVGSSGLVIASDLQEGMLHKLRKKIQGTELEERIVLHKCKEDVIGISEMVDLTIAFYMLHEVAKPEKTLNELASIVKANGLLFIAEPYLHVSAKSFDKTIRMALDNGFTIVERPKVFLSRAVVLKKD</sequence>
<dbReference type="InterPro" id="IPR029063">
    <property type="entry name" value="SAM-dependent_MTases_sf"/>
</dbReference>
<dbReference type="PANTHER" id="PTHR43861:SF1">
    <property type="entry name" value="TRANS-ACONITATE 2-METHYLTRANSFERASE"/>
    <property type="match status" value="1"/>
</dbReference>
<dbReference type="PANTHER" id="PTHR43861">
    <property type="entry name" value="TRANS-ACONITATE 2-METHYLTRANSFERASE-RELATED"/>
    <property type="match status" value="1"/>
</dbReference>
<dbReference type="EMBL" id="JRHO01000014">
    <property type="protein sequence ID" value="KGK97703.1"/>
    <property type="molecule type" value="Genomic_DNA"/>
</dbReference>
<keyword evidence="2" id="KW-0808">Transferase</keyword>
<evidence type="ECO:0000259" key="1">
    <source>
        <dbReference type="Pfam" id="PF13847"/>
    </source>
</evidence>
<dbReference type="InterPro" id="IPR025714">
    <property type="entry name" value="Methyltranfer_dom"/>
</dbReference>
<name>A0A099T0T2_METMT</name>
<dbReference type="GO" id="GO:0032259">
    <property type="term" value="P:methylation"/>
    <property type="evidence" value="ECO:0007669"/>
    <property type="project" value="UniProtKB-KW"/>
</dbReference>
<dbReference type="SUPFAM" id="SSF53335">
    <property type="entry name" value="S-adenosyl-L-methionine-dependent methyltransferases"/>
    <property type="match status" value="1"/>
</dbReference>